<dbReference type="PANTHER" id="PTHR37845:SF1">
    <property type="entry name" value="SEQUENCE ORPHAN"/>
    <property type="match status" value="1"/>
</dbReference>
<dbReference type="Proteomes" id="UP001447188">
    <property type="component" value="Unassembled WGS sequence"/>
</dbReference>
<dbReference type="InterPro" id="IPR038781">
    <property type="entry name" value="C365.16-ike"/>
</dbReference>
<name>A0ABR3GL37_9PEZI</name>
<proteinExistence type="predicted"/>
<gene>
    <name evidence="1" type="ORF">Q9L58_004366</name>
</gene>
<protein>
    <submittedName>
        <fullName evidence="1">Uncharacterized protein</fullName>
    </submittedName>
</protein>
<organism evidence="1 2">
    <name type="scientific">Discina gigas</name>
    <dbReference type="NCBI Taxonomy" id="1032678"/>
    <lineage>
        <taxon>Eukaryota</taxon>
        <taxon>Fungi</taxon>
        <taxon>Dikarya</taxon>
        <taxon>Ascomycota</taxon>
        <taxon>Pezizomycotina</taxon>
        <taxon>Pezizomycetes</taxon>
        <taxon>Pezizales</taxon>
        <taxon>Discinaceae</taxon>
        <taxon>Discina</taxon>
    </lineage>
</organism>
<comment type="caution">
    <text evidence="1">The sequence shown here is derived from an EMBL/GenBank/DDBJ whole genome shotgun (WGS) entry which is preliminary data.</text>
</comment>
<dbReference type="PANTHER" id="PTHR37845">
    <property type="entry name" value="SEQUENCE ORPHAN"/>
    <property type="match status" value="1"/>
</dbReference>
<keyword evidence="2" id="KW-1185">Reference proteome</keyword>
<sequence>MSSVRDGTRITTVTAGTEKFATTSTVNMGLGLVKDRSFARMFGTGAPRAVPIPTFALFAARDALTIFFSFNIPPLLAPYMPQNTLMRPESWAQLLAPTSCQIVSTPLHLLGLDLYNRGETLGVRARWQKIKTNYLPSVAARMCSGSGGLPMRL</sequence>
<accession>A0ABR3GL37</accession>
<evidence type="ECO:0000313" key="1">
    <source>
        <dbReference type="EMBL" id="KAL0636636.1"/>
    </source>
</evidence>
<evidence type="ECO:0000313" key="2">
    <source>
        <dbReference type="Proteomes" id="UP001447188"/>
    </source>
</evidence>
<dbReference type="EMBL" id="JBBBZM010000046">
    <property type="protein sequence ID" value="KAL0636636.1"/>
    <property type="molecule type" value="Genomic_DNA"/>
</dbReference>
<reference evidence="1 2" key="1">
    <citation type="submission" date="2024-02" db="EMBL/GenBank/DDBJ databases">
        <title>Discinaceae phylogenomics.</title>
        <authorList>
            <person name="Dirks A.C."/>
            <person name="James T.Y."/>
        </authorList>
    </citation>
    <scope>NUCLEOTIDE SEQUENCE [LARGE SCALE GENOMIC DNA]</scope>
    <source>
        <strain evidence="1 2">ACD0624</strain>
    </source>
</reference>